<dbReference type="PRINTS" id="PR00061">
    <property type="entry name" value="RIBOSOMALL19"/>
</dbReference>
<evidence type="ECO:0000313" key="7">
    <source>
        <dbReference type="EMBL" id="OGD24021.1"/>
    </source>
</evidence>
<evidence type="ECO:0000256" key="1">
    <source>
        <dbReference type="ARBA" id="ARBA00005781"/>
    </source>
</evidence>
<protein>
    <recommendedName>
        <fullName evidence="4 5">Large ribosomal subunit protein bL19</fullName>
    </recommendedName>
</protein>
<dbReference type="Gene3D" id="2.30.30.790">
    <property type="match status" value="1"/>
</dbReference>
<dbReference type="InterPro" id="IPR038657">
    <property type="entry name" value="Ribosomal_bL19_sf"/>
</dbReference>
<dbReference type="Proteomes" id="UP000176639">
    <property type="component" value="Unassembled WGS sequence"/>
</dbReference>
<comment type="function">
    <text evidence="5 6">This protein is located at the 30S-50S ribosomal subunit interface and may play a role in the structure and function of the aminoacyl-tRNA binding site.</text>
</comment>
<comment type="caution">
    <text evidence="7">The sequence shown here is derived from an EMBL/GenBank/DDBJ whole genome shotgun (WGS) entry which is preliminary data.</text>
</comment>
<evidence type="ECO:0000256" key="6">
    <source>
        <dbReference type="RuleBase" id="RU000559"/>
    </source>
</evidence>
<dbReference type="AlphaFoldDB" id="A0A1F5B059"/>
<dbReference type="NCBIfam" id="TIGR01024">
    <property type="entry name" value="rplS_bact"/>
    <property type="match status" value="1"/>
</dbReference>
<evidence type="ECO:0000256" key="2">
    <source>
        <dbReference type="ARBA" id="ARBA00022980"/>
    </source>
</evidence>
<dbReference type="EMBL" id="MEYI01000018">
    <property type="protein sequence ID" value="OGD24021.1"/>
    <property type="molecule type" value="Genomic_DNA"/>
</dbReference>
<dbReference type="InterPro" id="IPR008991">
    <property type="entry name" value="Translation_prot_SH3-like_sf"/>
</dbReference>
<sequence>MVKSNDMANTDAFMKAQLKADPATFRSGDVVKVHQRIKEGEKERTQIFEGLVIARKHGKGVNATFTVRKIAAGVGVEKTYLVHSPLVEKVEVVKETKTRRNKLYFVRDAKGKKLKTKKKIDIAAVQHKEMEAVPQEEMIAEAEVEVSAEEVKN</sequence>
<evidence type="ECO:0000313" key="8">
    <source>
        <dbReference type="Proteomes" id="UP000176639"/>
    </source>
</evidence>
<organism evidence="7 8">
    <name type="scientific">Candidatus Azambacteria bacterium RBG_16_47_10</name>
    <dbReference type="NCBI Taxonomy" id="1797292"/>
    <lineage>
        <taxon>Bacteria</taxon>
        <taxon>Candidatus Azamiibacteriota</taxon>
    </lineage>
</organism>
<keyword evidence="2 5" id="KW-0689">Ribosomal protein</keyword>
<dbReference type="PANTHER" id="PTHR15680">
    <property type="entry name" value="RIBOSOMAL PROTEIN L19"/>
    <property type="match status" value="1"/>
</dbReference>
<gene>
    <name evidence="5" type="primary">rplS</name>
    <name evidence="7" type="ORF">A2Z10_00085</name>
</gene>
<evidence type="ECO:0000256" key="4">
    <source>
        <dbReference type="ARBA" id="ARBA00035171"/>
    </source>
</evidence>
<comment type="similarity">
    <text evidence="1 5 6">Belongs to the bacterial ribosomal protein bL19 family.</text>
</comment>
<dbReference type="GO" id="GO:0003735">
    <property type="term" value="F:structural constituent of ribosome"/>
    <property type="evidence" value="ECO:0007669"/>
    <property type="project" value="InterPro"/>
</dbReference>
<evidence type="ECO:0000256" key="3">
    <source>
        <dbReference type="ARBA" id="ARBA00023274"/>
    </source>
</evidence>
<proteinExistence type="inferred from homology"/>
<name>A0A1F5B059_9BACT</name>
<dbReference type="HAMAP" id="MF_00402">
    <property type="entry name" value="Ribosomal_bL19"/>
    <property type="match status" value="1"/>
</dbReference>
<dbReference type="GO" id="GO:0006412">
    <property type="term" value="P:translation"/>
    <property type="evidence" value="ECO:0007669"/>
    <property type="project" value="UniProtKB-UniRule"/>
</dbReference>
<dbReference type="InterPro" id="IPR001857">
    <property type="entry name" value="Ribosomal_bL19"/>
</dbReference>
<dbReference type="Pfam" id="PF01245">
    <property type="entry name" value="Ribosomal_L19"/>
    <property type="match status" value="1"/>
</dbReference>
<dbReference type="GO" id="GO:0022625">
    <property type="term" value="C:cytosolic large ribosomal subunit"/>
    <property type="evidence" value="ECO:0007669"/>
    <property type="project" value="TreeGrafter"/>
</dbReference>
<dbReference type="PANTHER" id="PTHR15680:SF9">
    <property type="entry name" value="LARGE RIBOSOMAL SUBUNIT PROTEIN BL19M"/>
    <property type="match status" value="1"/>
</dbReference>
<accession>A0A1F5B059</accession>
<dbReference type="SUPFAM" id="SSF50104">
    <property type="entry name" value="Translation proteins SH3-like domain"/>
    <property type="match status" value="1"/>
</dbReference>
<keyword evidence="3 5" id="KW-0687">Ribonucleoprotein</keyword>
<reference evidence="7 8" key="1">
    <citation type="journal article" date="2016" name="Nat. Commun.">
        <title>Thousands of microbial genomes shed light on interconnected biogeochemical processes in an aquifer system.</title>
        <authorList>
            <person name="Anantharaman K."/>
            <person name="Brown C.T."/>
            <person name="Hug L.A."/>
            <person name="Sharon I."/>
            <person name="Castelle C.J."/>
            <person name="Probst A.J."/>
            <person name="Thomas B.C."/>
            <person name="Singh A."/>
            <person name="Wilkins M.J."/>
            <person name="Karaoz U."/>
            <person name="Brodie E.L."/>
            <person name="Williams K.H."/>
            <person name="Hubbard S.S."/>
            <person name="Banfield J.F."/>
        </authorList>
    </citation>
    <scope>NUCLEOTIDE SEQUENCE [LARGE SCALE GENOMIC DNA]</scope>
</reference>
<evidence type="ECO:0000256" key="5">
    <source>
        <dbReference type="HAMAP-Rule" id="MF_00402"/>
    </source>
</evidence>